<dbReference type="Proteomes" id="UP001165082">
    <property type="component" value="Unassembled WGS sequence"/>
</dbReference>
<evidence type="ECO:0000313" key="2">
    <source>
        <dbReference type="EMBL" id="GMH46758.1"/>
    </source>
</evidence>
<evidence type="ECO:0000313" key="3">
    <source>
        <dbReference type="Proteomes" id="UP001165082"/>
    </source>
</evidence>
<dbReference type="EMBL" id="BRXZ01001810">
    <property type="protein sequence ID" value="GMH46758.1"/>
    <property type="molecule type" value="Genomic_DNA"/>
</dbReference>
<gene>
    <name evidence="2" type="ORF">TrRE_jg297</name>
</gene>
<reference evidence="2" key="1">
    <citation type="submission" date="2022-07" db="EMBL/GenBank/DDBJ databases">
        <title>Genome analysis of Parmales, a sister group of diatoms, reveals the evolutionary specialization of diatoms from phago-mixotrophs to photoautotrophs.</title>
        <authorList>
            <person name="Ban H."/>
            <person name="Sato S."/>
            <person name="Yoshikawa S."/>
            <person name="Kazumasa Y."/>
            <person name="Nakamura Y."/>
            <person name="Ichinomiya M."/>
            <person name="Saitoh K."/>
            <person name="Sato N."/>
            <person name="Blanc-Mathieu R."/>
            <person name="Endo H."/>
            <person name="Kuwata A."/>
            <person name="Ogata H."/>
        </authorList>
    </citation>
    <scope>NUCLEOTIDE SEQUENCE</scope>
</reference>
<dbReference type="AlphaFoldDB" id="A0A9W7DKU3"/>
<keyword evidence="3" id="KW-1185">Reference proteome</keyword>
<dbReference type="OrthoDB" id="2219495at2759"/>
<evidence type="ECO:0000256" key="1">
    <source>
        <dbReference type="SAM" id="MobiDB-lite"/>
    </source>
</evidence>
<comment type="caution">
    <text evidence="2">The sequence shown here is derived from an EMBL/GenBank/DDBJ whole genome shotgun (WGS) entry which is preliminary data.</text>
</comment>
<protein>
    <submittedName>
        <fullName evidence="2">Uncharacterized protein</fullName>
    </submittedName>
</protein>
<sequence>MPDPTGATPYKSPNGKPVEAGTRGFWYDYPNINRLMSTL</sequence>
<organism evidence="2 3">
    <name type="scientific">Triparma retinervis</name>
    <dbReference type="NCBI Taxonomy" id="2557542"/>
    <lineage>
        <taxon>Eukaryota</taxon>
        <taxon>Sar</taxon>
        <taxon>Stramenopiles</taxon>
        <taxon>Ochrophyta</taxon>
        <taxon>Bolidophyceae</taxon>
        <taxon>Parmales</taxon>
        <taxon>Triparmaceae</taxon>
        <taxon>Triparma</taxon>
    </lineage>
</organism>
<accession>A0A9W7DKU3</accession>
<feature type="non-terminal residue" evidence="2">
    <location>
        <position position="39"/>
    </location>
</feature>
<feature type="region of interest" description="Disordered" evidence="1">
    <location>
        <begin position="1"/>
        <end position="22"/>
    </location>
</feature>
<name>A0A9W7DKU3_9STRA</name>
<proteinExistence type="predicted"/>